<dbReference type="GO" id="GO:0031201">
    <property type="term" value="C:SNARE complex"/>
    <property type="evidence" value="ECO:0007669"/>
    <property type="project" value="TreeGrafter"/>
</dbReference>
<keyword evidence="5" id="KW-1185">Reference proteome</keyword>
<dbReference type="GO" id="GO:0005886">
    <property type="term" value="C:plasma membrane"/>
    <property type="evidence" value="ECO:0007669"/>
    <property type="project" value="TreeGrafter"/>
</dbReference>
<dbReference type="GO" id="GO:0006906">
    <property type="term" value="P:vesicle fusion"/>
    <property type="evidence" value="ECO:0007669"/>
    <property type="project" value="TreeGrafter"/>
</dbReference>
<dbReference type="SUPFAM" id="SSF47661">
    <property type="entry name" value="t-snare proteins"/>
    <property type="match status" value="1"/>
</dbReference>
<evidence type="ECO:0000256" key="1">
    <source>
        <dbReference type="ARBA" id="ARBA00004211"/>
    </source>
</evidence>
<dbReference type="InterPro" id="IPR045242">
    <property type="entry name" value="Syntaxin"/>
</dbReference>
<proteinExistence type="inferred from homology"/>
<dbReference type="EMBL" id="LSSL01001184">
    <property type="protein sequence ID" value="OLY82908.1"/>
    <property type="molecule type" value="Genomic_DNA"/>
</dbReference>
<dbReference type="CDD" id="cd15848">
    <property type="entry name" value="SNARE_syntaxin1-like"/>
    <property type="match status" value="1"/>
</dbReference>
<comment type="subcellular location">
    <subcellularLocation>
        <location evidence="1">Membrane</location>
        <topology evidence="1">Single-pass type IV membrane protein</topology>
    </subcellularLocation>
</comment>
<organism evidence="4 5">
    <name type="scientific">Smittium mucronatum</name>
    <dbReference type="NCBI Taxonomy" id="133383"/>
    <lineage>
        <taxon>Eukaryota</taxon>
        <taxon>Fungi</taxon>
        <taxon>Fungi incertae sedis</taxon>
        <taxon>Zoopagomycota</taxon>
        <taxon>Kickxellomycotina</taxon>
        <taxon>Harpellomycetes</taxon>
        <taxon>Harpellales</taxon>
        <taxon>Legeriomycetaceae</taxon>
        <taxon>Smittium</taxon>
    </lineage>
</organism>
<accession>A0A1R0H183</accession>
<dbReference type="STRING" id="133383.A0A1R0H183"/>
<dbReference type="InterPro" id="IPR010989">
    <property type="entry name" value="SNARE"/>
</dbReference>
<name>A0A1R0H183_9FUNG</name>
<dbReference type="PANTHER" id="PTHR19957:SF307">
    <property type="entry name" value="PROTEIN SSO1-RELATED"/>
    <property type="match status" value="1"/>
</dbReference>
<evidence type="ECO:0000259" key="3">
    <source>
        <dbReference type="PROSITE" id="PS50192"/>
    </source>
</evidence>
<reference evidence="4 5" key="1">
    <citation type="journal article" date="2016" name="Mol. Biol. Evol.">
        <title>Genome-Wide Survey of Gut Fungi (Harpellales) Reveals the First Horizontally Transferred Ubiquitin Gene from a Mosquito Host.</title>
        <authorList>
            <person name="Wang Y."/>
            <person name="White M.M."/>
            <person name="Kvist S."/>
            <person name="Moncalvo J.M."/>
        </authorList>
    </citation>
    <scope>NUCLEOTIDE SEQUENCE [LARGE SCALE GENOMIC DNA]</scope>
    <source>
        <strain evidence="4 5">ALG-7-W6</strain>
    </source>
</reference>
<protein>
    <submittedName>
        <fullName evidence="4">Syntaxin-1A</fullName>
    </submittedName>
</protein>
<dbReference type="Proteomes" id="UP000187455">
    <property type="component" value="Unassembled WGS sequence"/>
</dbReference>
<dbReference type="GO" id="GO:0006886">
    <property type="term" value="P:intracellular protein transport"/>
    <property type="evidence" value="ECO:0007669"/>
    <property type="project" value="InterPro"/>
</dbReference>
<dbReference type="SMART" id="SM00397">
    <property type="entry name" value="t_SNARE"/>
    <property type="match status" value="1"/>
</dbReference>
<dbReference type="GO" id="GO:0005484">
    <property type="term" value="F:SNAP receptor activity"/>
    <property type="evidence" value="ECO:0007669"/>
    <property type="project" value="InterPro"/>
</dbReference>
<dbReference type="GO" id="GO:0000149">
    <property type="term" value="F:SNARE binding"/>
    <property type="evidence" value="ECO:0007669"/>
    <property type="project" value="TreeGrafter"/>
</dbReference>
<evidence type="ECO:0000256" key="2">
    <source>
        <dbReference type="ARBA" id="ARBA00009063"/>
    </source>
</evidence>
<gene>
    <name evidence="4" type="ORF">AYI68_g2964</name>
</gene>
<dbReference type="PROSITE" id="PS50192">
    <property type="entry name" value="T_SNARE"/>
    <property type="match status" value="1"/>
</dbReference>
<dbReference type="PANTHER" id="PTHR19957">
    <property type="entry name" value="SYNTAXIN"/>
    <property type="match status" value="1"/>
</dbReference>
<dbReference type="GO" id="GO:0006887">
    <property type="term" value="P:exocytosis"/>
    <property type="evidence" value="ECO:0007669"/>
    <property type="project" value="TreeGrafter"/>
</dbReference>
<dbReference type="InterPro" id="IPR000727">
    <property type="entry name" value="T_SNARE_dom"/>
</dbReference>
<comment type="similarity">
    <text evidence="2">Belongs to the syntaxin family.</text>
</comment>
<comment type="caution">
    <text evidence="4">The sequence shown here is derived from an EMBL/GenBank/DDBJ whole genome shotgun (WGS) entry which is preliminary data.</text>
</comment>
<dbReference type="OrthoDB" id="10255013at2759"/>
<sequence>MSRDRYAELRAARKASTISTVFDHADKGDGEMALFYTKVREIESNIKQLHELINGVQKLQNRNLMSIEIEHDMEVMNNTSHCDVGDEAVRRGRHAALARKFTEAIVHYRAIEREFQMKFRLRIEKQIRIVDPSISDKEIREIIEMDEKSGEYAANIFKIGNKKRAKKVLREVSERNLDIKKIEKTIRTLNDLFSEMQILVFKQQTLVDNIEAAVDSTQQYTVKTEEELDFAIQNSAGLAKVLAPRPRFFIVFG</sequence>
<dbReference type="GO" id="GO:0048278">
    <property type="term" value="P:vesicle docking"/>
    <property type="evidence" value="ECO:0007669"/>
    <property type="project" value="TreeGrafter"/>
</dbReference>
<evidence type="ECO:0000313" key="5">
    <source>
        <dbReference type="Proteomes" id="UP000187455"/>
    </source>
</evidence>
<dbReference type="Gene3D" id="1.20.58.70">
    <property type="match status" value="1"/>
</dbReference>
<dbReference type="AlphaFoldDB" id="A0A1R0H183"/>
<feature type="domain" description="T-SNARE coiled-coil homology" evidence="3">
    <location>
        <begin position="169"/>
        <end position="231"/>
    </location>
</feature>
<dbReference type="InterPro" id="IPR006012">
    <property type="entry name" value="Syntaxin/epimorphin_CS"/>
</dbReference>
<dbReference type="GO" id="GO:0012505">
    <property type="term" value="C:endomembrane system"/>
    <property type="evidence" value="ECO:0007669"/>
    <property type="project" value="TreeGrafter"/>
</dbReference>
<dbReference type="PROSITE" id="PS00914">
    <property type="entry name" value="SYNTAXIN"/>
    <property type="match status" value="1"/>
</dbReference>
<evidence type="ECO:0000313" key="4">
    <source>
        <dbReference type="EMBL" id="OLY82908.1"/>
    </source>
</evidence>